<dbReference type="AlphaFoldDB" id="A0A8X6SII1"/>
<organism evidence="1 2">
    <name type="scientific">Trichonephila clavipes</name>
    <name type="common">Golden silk orbweaver</name>
    <name type="synonym">Nephila clavipes</name>
    <dbReference type="NCBI Taxonomy" id="2585209"/>
    <lineage>
        <taxon>Eukaryota</taxon>
        <taxon>Metazoa</taxon>
        <taxon>Ecdysozoa</taxon>
        <taxon>Arthropoda</taxon>
        <taxon>Chelicerata</taxon>
        <taxon>Arachnida</taxon>
        <taxon>Araneae</taxon>
        <taxon>Araneomorphae</taxon>
        <taxon>Entelegynae</taxon>
        <taxon>Araneoidea</taxon>
        <taxon>Nephilidae</taxon>
        <taxon>Trichonephila</taxon>
    </lineage>
</organism>
<dbReference type="EMBL" id="BMAU01021328">
    <property type="protein sequence ID" value="GFY14339.1"/>
    <property type="molecule type" value="Genomic_DNA"/>
</dbReference>
<dbReference type="PANTHER" id="PTHR11439">
    <property type="entry name" value="GAG-POL-RELATED RETROTRANSPOSON"/>
    <property type="match status" value="1"/>
</dbReference>
<proteinExistence type="predicted"/>
<dbReference type="PANTHER" id="PTHR11439:SF440">
    <property type="entry name" value="INTEGRASE CATALYTIC DOMAIN-CONTAINING PROTEIN"/>
    <property type="match status" value="1"/>
</dbReference>
<gene>
    <name evidence="1" type="primary">POLX_1100</name>
    <name evidence="1" type="ORF">TNCV_1021041</name>
</gene>
<keyword evidence="2" id="KW-1185">Reference proteome</keyword>
<protein>
    <submittedName>
        <fullName evidence="1">Retrovirus-related Pol polyprotein from transposon TNT 1-94</fullName>
    </submittedName>
</protein>
<sequence length="145" mass="16897">MYQELIGDLLSLAIRTRPDISFVTSYLSQFNHNPEKRHYNLAKRVLIYLMGSKNKKLFYEKEVGILNAVTLNSDSQAAIQWIKNTRSLNKSRHMNLRFHLIKDLIEDTVIKLEYIQAEFLIADFPTKAMDVEKLGYSMQKISLLS</sequence>
<evidence type="ECO:0000313" key="1">
    <source>
        <dbReference type="EMBL" id="GFY14339.1"/>
    </source>
</evidence>
<evidence type="ECO:0000313" key="2">
    <source>
        <dbReference type="Proteomes" id="UP000887159"/>
    </source>
</evidence>
<name>A0A8X6SII1_TRICX</name>
<reference evidence="1" key="1">
    <citation type="submission" date="2020-08" db="EMBL/GenBank/DDBJ databases">
        <title>Multicomponent nature underlies the extraordinary mechanical properties of spider dragline silk.</title>
        <authorList>
            <person name="Kono N."/>
            <person name="Nakamura H."/>
            <person name="Mori M."/>
            <person name="Yoshida Y."/>
            <person name="Ohtoshi R."/>
            <person name="Malay A.D."/>
            <person name="Moran D.A.P."/>
            <person name="Tomita M."/>
            <person name="Numata K."/>
            <person name="Arakawa K."/>
        </authorList>
    </citation>
    <scope>NUCLEOTIDE SEQUENCE</scope>
</reference>
<dbReference type="Proteomes" id="UP000887159">
    <property type="component" value="Unassembled WGS sequence"/>
</dbReference>
<comment type="caution">
    <text evidence="1">The sequence shown here is derived from an EMBL/GenBank/DDBJ whole genome shotgun (WGS) entry which is preliminary data.</text>
</comment>
<accession>A0A8X6SII1</accession>